<comment type="similarity">
    <text evidence="8">Belongs to the DEAD box helicase family.</text>
</comment>
<evidence type="ECO:0000313" key="13">
    <source>
        <dbReference type="EMBL" id="KAL0278721.1"/>
    </source>
</evidence>
<dbReference type="PROSITE" id="PS51194">
    <property type="entry name" value="HELICASE_CTER"/>
    <property type="match status" value="1"/>
</dbReference>
<dbReference type="InterPro" id="IPR011545">
    <property type="entry name" value="DEAD/DEAH_box_helicase_dom"/>
</dbReference>
<dbReference type="SUPFAM" id="SSF52540">
    <property type="entry name" value="P-loop containing nucleoside triphosphate hydrolases"/>
    <property type="match status" value="1"/>
</dbReference>
<evidence type="ECO:0000256" key="8">
    <source>
        <dbReference type="RuleBase" id="RU000492"/>
    </source>
</evidence>
<name>A0AAW2IA24_9NEOP</name>
<dbReference type="EMBL" id="JARGDH010000001">
    <property type="protein sequence ID" value="KAL0278717.1"/>
    <property type="molecule type" value="Genomic_DNA"/>
</dbReference>
<feature type="domain" description="Helicase C-terminal" evidence="11">
    <location>
        <begin position="388"/>
        <end position="536"/>
    </location>
</feature>
<evidence type="ECO:0000256" key="2">
    <source>
        <dbReference type="ARBA" id="ARBA00022741"/>
    </source>
</evidence>
<dbReference type="EMBL" id="JARGDH010000001">
    <property type="protein sequence ID" value="KAL0278719.1"/>
    <property type="molecule type" value="Genomic_DNA"/>
</dbReference>
<sequence>MYTEDWDEPEILQQQPQESSQTRTFGGRGRGRGFKPIESANPGMRDKSTEKNNDDNSYWVEDVTSNDSFKPSRKTDNFKSNRRGQTNGTGFSKDHSQEGEKPKRQVYVPQEISNDENELFSNGISSGINFNKYDDTEVKVSGENIPNKISKFDEAGLSSLVMTNIKKSSYKKPTPIQKHAIPIIMSGRDLMACAQTGSGKTAAFLIPIVNSLLEEESLPNEDDGVATPQVLVVTPTRELAIQIYIEAKKFTFGSALMTEICYGGTAVRHQMNKVQSGCNLLIGTPGRLSDFLKRKVFTLSEIRYFVFDEADRMLDMSFLTQVEEFLNHPTVNKNNDPRILMFSATFPEEVQRLATKYLRDYLFLAVGVVGGACTDVEQRFYPISKFDKRTKLIELLGERGSGKTLVFVEKKRTADIIAAYLSEKDYPATSMHGDREQVLREEALKDFKSGRMDILVATAVAARGLDIKNVSHVINFDLPRSVDEYVHRIGRTGRVGNRGLATSFFDAEADSALAPELVRILAQAQQEVPDFLQQYCRNGSWTGSASKFGGRDIRKNGGTNDTGKVLKVVDVYEEEEW</sequence>
<evidence type="ECO:0000256" key="4">
    <source>
        <dbReference type="ARBA" id="ARBA00022806"/>
    </source>
</evidence>
<dbReference type="AlphaFoldDB" id="A0AAW2IA24"/>
<dbReference type="EMBL" id="JARGDH010000001">
    <property type="protein sequence ID" value="KAL0278721.1"/>
    <property type="molecule type" value="Genomic_DNA"/>
</dbReference>
<dbReference type="EC" id="3.6.4.13" evidence="1"/>
<evidence type="ECO:0000256" key="1">
    <source>
        <dbReference type="ARBA" id="ARBA00012552"/>
    </source>
</evidence>
<feature type="region of interest" description="Disordered" evidence="9">
    <location>
        <begin position="1"/>
        <end position="105"/>
    </location>
</feature>
<organism evidence="13">
    <name type="scientific">Menopon gallinae</name>
    <name type="common">poultry shaft louse</name>
    <dbReference type="NCBI Taxonomy" id="328185"/>
    <lineage>
        <taxon>Eukaryota</taxon>
        <taxon>Metazoa</taxon>
        <taxon>Ecdysozoa</taxon>
        <taxon>Arthropoda</taxon>
        <taxon>Hexapoda</taxon>
        <taxon>Insecta</taxon>
        <taxon>Pterygota</taxon>
        <taxon>Neoptera</taxon>
        <taxon>Paraneoptera</taxon>
        <taxon>Psocodea</taxon>
        <taxon>Troctomorpha</taxon>
        <taxon>Phthiraptera</taxon>
        <taxon>Amblycera</taxon>
        <taxon>Menoponidae</taxon>
        <taxon>Menopon</taxon>
    </lineage>
</organism>
<evidence type="ECO:0000256" key="5">
    <source>
        <dbReference type="ARBA" id="ARBA00022840"/>
    </source>
</evidence>
<dbReference type="FunFam" id="3.40.50.300:FF:000008">
    <property type="entry name" value="ATP-dependent RNA helicase RhlB"/>
    <property type="match status" value="1"/>
</dbReference>
<dbReference type="InterPro" id="IPR014014">
    <property type="entry name" value="RNA_helicase_DEAD_Q_motif"/>
</dbReference>
<dbReference type="InterPro" id="IPR014001">
    <property type="entry name" value="Helicase_ATP-bd"/>
</dbReference>
<dbReference type="InterPro" id="IPR001650">
    <property type="entry name" value="Helicase_C-like"/>
</dbReference>
<comment type="catalytic activity">
    <reaction evidence="6">
        <text>ATP + H2O = ADP + phosphate + H(+)</text>
        <dbReference type="Rhea" id="RHEA:13065"/>
        <dbReference type="ChEBI" id="CHEBI:15377"/>
        <dbReference type="ChEBI" id="CHEBI:15378"/>
        <dbReference type="ChEBI" id="CHEBI:30616"/>
        <dbReference type="ChEBI" id="CHEBI:43474"/>
        <dbReference type="ChEBI" id="CHEBI:456216"/>
        <dbReference type="EC" id="3.6.4.13"/>
    </reaction>
</comment>
<dbReference type="Pfam" id="PF00271">
    <property type="entry name" value="Helicase_C"/>
    <property type="match status" value="1"/>
</dbReference>
<feature type="compositionally biased region" description="Acidic residues" evidence="9">
    <location>
        <begin position="1"/>
        <end position="10"/>
    </location>
</feature>
<gene>
    <name evidence="13" type="ORF">PYX00_000457</name>
</gene>
<dbReference type="PROSITE" id="PS51192">
    <property type="entry name" value="HELICASE_ATP_BIND_1"/>
    <property type="match status" value="1"/>
</dbReference>
<proteinExistence type="inferred from homology"/>
<dbReference type="EMBL" id="JARGDH010000001">
    <property type="protein sequence ID" value="KAL0278722.1"/>
    <property type="molecule type" value="Genomic_DNA"/>
</dbReference>
<protein>
    <recommendedName>
        <fullName evidence="1">RNA helicase</fullName>
        <ecNumber evidence="1">3.6.4.13</ecNumber>
    </recommendedName>
</protein>
<dbReference type="Gene3D" id="3.40.50.300">
    <property type="entry name" value="P-loop containing nucleotide triphosphate hydrolases"/>
    <property type="match status" value="2"/>
</dbReference>
<dbReference type="GO" id="GO:0003676">
    <property type="term" value="F:nucleic acid binding"/>
    <property type="evidence" value="ECO:0007669"/>
    <property type="project" value="InterPro"/>
</dbReference>
<evidence type="ECO:0000256" key="9">
    <source>
        <dbReference type="SAM" id="MobiDB-lite"/>
    </source>
</evidence>
<keyword evidence="4 8" id="KW-0347">Helicase</keyword>
<keyword evidence="2 8" id="KW-0547">Nucleotide-binding</keyword>
<feature type="compositionally biased region" description="Basic and acidic residues" evidence="9">
    <location>
        <begin position="44"/>
        <end position="54"/>
    </location>
</feature>
<feature type="domain" description="Helicase ATP-binding" evidence="10">
    <location>
        <begin position="181"/>
        <end position="364"/>
    </location>
</feature>
<evidence type="ECO:0000256" key="7">
    <source>
        <dbReference type="PROSITE-ProRule" id="PRU00552"/>
    </source>
</evidence>
<keyword evidence="3 8" id="KW-0378">Hydrolase</keyword>
<dbReference type="PANTHER" id="PTHR47958">
    <property type="entry name" value="ATP-DEPENDENT RNA HELICASE DBP3"/>
    <property type="match status" value="1"/>
</dbReference>
<dbReference type="PROSITE" id="PS51195">
    <property type="entry name" value="Q_MOTIF"/>
    <property type="match status" value="1"/>
</dbReference>
<dbReference type="PROSITE" id="PS00039">
    <property type="entry name" value="DEAD_ATP_HELICASE"/>
    <property type="match status" value="1"/>
</dbReference>
<evidence type="ECO:0000256" key="6">
    <source>
        <dbReference type="ARBA" id="ARBA00047984"/>
    </source>
</evidence>
<dbReference type="FunFam" id="3.40.50.300:FF:000397">
    <property type="entry name" value="Probable ATP-dependent RNA helicase DDX4"/>
    <property type="match status" value="1"/>
</dbReference>
<accession>A0AAW2IA24</accession>
<reference evidence="13" key="1">
    <citation type="journal article" date="2024" name="Gigascience">
        <title>Chromosome-level genome of the poultry shaft louse Menopon gallinae provides insight into the host-switching and adaptive evolution of parasitic lice.</title>
        <authorList>
            <person name="Xu Y."/>
            <person name="Ma L."/>
            <person name="Liu S."/>
            <person name="Liang Y."/>
            <person name="Liu Q."/>
            <person name="He Z."/>
            <person name="Tian L."/>
            <person name="Duan Y."/>
            <person name="Cai W."/>
            <person name="Li H."/>
            <person name="Song F."/>
        </authorList>
    </citation>
    <scope>NUCLEOTIDE SEQUENCE</scope>
    <source>
        <strain evidence="13">Cailab_2023a</strain>
    </source>
</reference>
<dbReference type="GO" id="GO:0005524">
    <property type="term" value="F:ATP binding"/>
    <property type="evidence" value="ECO:0007669"/>
    <property type="project" value="UniProtKB-KW"/>
</dbReference>
<dbReference type="InterPro" id="IPR027417">
    <property type="entry name" value="P-loop_NTPase"/>
</dbReference>
<evidence type="ECO:0000259" key="11">
    <source>
        <dbReference type="PROSITE" id="PS51194"/>
    </source>
</evidence>
<dbReference type="GO" id="GO:0003724">
    <property type="term" value="F:RNA helicase activity"/>
    <property type="evidence" value="ECO:0007669"/>
    <property type="project" value="UniProtKB-EC"/>
</dbReference>
<dbReference type="SMART" id="SM00490">
    <property type="entry name" value="HELICc"/>
    <property type="match status" value="1"/>
</dbReference>
<dbReference type="Pfam" id="PF00270">
    <property type="entry name" value="DEAD"/>
    <property type="match status" value="1"/>
</dbReference>
<feature type="short sequence motif" description="Q motif" evidence="7">
    <location>
        <begin position="150"/>
        <end position="178"/>
    </location>
</feature>
<evidence type="ECO:0000259" key="12">
    <source>
        <dbReference type="PROSITE" id="PS51195"/>
    </source>
</evidence>
<dbReference type="SMART" id="SM00487">
    <property type="entry name" value="DEXDc"/>
    <property type="match status" value="1"/>
</dbReference>
<dbReference type="InterPro" id="IPR000629">
    <property type="entry name" value="RNA-helicase_DEAD-box_CS"/>
</dbReference>
<feature type="domain" description="DEAD-box RNA helicase Q" evidence="12">
    <location>
        <begin position="150"/>
        <end position="178"/>
    </location>
</feature>
<dbReference type="GO" id="GO:0016787">
    <property type="term" value="F:hydrolase activity"/>
    <property type="evidence" value="ECO:0007669"/>
    <property type="project" value="UniProtKB-KW"/>
</dbReference>
<keyword evidence="5 8" id="KW-0067">ATP-binding</keyword>
<evidence type="ECO:0000256" key="3">
    <source>
        <dbReference type="ARBA" id="ARBA00022801"/>
    </source>
</evidence>
<feature type="compositionally biased region" description="Basic and acidic residues" evidence="9">
    <location>
        <begin position="92"/>
        <end position="103"/>
    </location>
</feature>
<dbReference type="GO" id="GO:0031047">
    <property type="term" value="P:regulatory ncRNA-mediated gene silencing"/>
    <property type="evidence" value="ECO:0007669"/>
    <property type="project" value="UniProtKB-ARBA"/>
</dbReference>
<feature type="compositionally biased region" description="Polar residues" evidence="9">
    <location>
        <begin position="12"/>
        <end position="21"/>
    </location>
</feature>
<evidence type="ECO:0000259" key="10">
    <source>
        <dbReference type="PROSITE" id="PS51192"/>
    </source>
</evidence>
<comment type="caution">
    <text evidence="13">The sequence shown here is derived from an EMBL/GenBank/DDBJ whole genome shotgun (WGS) entry which is preliminary data.</text>
</comment>
<dbReference type="CDD" id="cd18787">
    <property type="entry name" value="SF2_C_DEAD"/>
    <property type="match status" value="1"/>
</dbReference>